<dbReference type="AlphaFoldDB" id="Q0C9S1"/>
<dbReference type="HOGENOM" id="CLU_1626689_0_0_1"/>
<accession>Q0C9S1</accession>
<reference evidence="2" key="1">
    <citation type="submission" date="2005-09" db="EMBL/GenBank/DDBJ databases">
        <title>Annotation of the Aspergillus terreus NIH2624 genome.</title>
        <authorList>
            <person name="Birren B.W."/>
            <person name="Lander E.S."/>
            <person name="Galagan J.E."/>
            <person name="Nusbaum C."/>
            <person name="Devon K."/>
            <person name="Henn M."/>
            <person name="Ma L.-J."/>
            <person name="Jaffe D.B."/>
            <person name="Butler J."/>
            <person name="Alvarez P."/>
            <person name="Gnerre S."/>
            <person name="Grabherr M."/>
            <person name="Kleber M."/>
            <person name="Mauceli E.W."/>
            <person name="Brockman W."/>
            <person name="Rounsley S."/>
            <person name="Young S.K."/>
            <person name="LaButti K."/>
            <person name="Pushparaj V."/>
            <person name="DeCaprio D."/>
            <person name="Crawford M."/>
            <person name="Koehrsen M."/>
            <person name="Engels R."/>
            <person name="Montgomery P."/>
            <person name="Pearson M."/>
            <person name="Howarth C."/>
            <person name="Larson L."/>
            <person name="Luoma S."/>
            <person name="White J."/>
            <person name="Alvarado L."/>
            <person name="Kodira C.D."/>
            <person name="Zeng Q."/>
            <person name="Oleary S."/>
            <person name="Yandava C."/>
            <person name="Denning D.W."/>
            <person name="Nierman W.C."/>
            <person name="Milne T."/>
            <person name="Madden K."/>
        </authorList>
    </citation>
    <scope>NUCLEOTIDE SEQUENCE [LARGE SCALE GENOMIC DNA]</scope>
    <source>
        <strain evidence="2">NIH 2624 / FGSC A1156</strain>
    </source>
</reference>
<dbReference type="VEuPathDB" id="FungiDB:ATEG_09563"/>
<dbReference type="EMBL" id="CH476608">
    <property type="protein sequence ID" value="EAU29754.1"/>
    <property type="molecule type" value="Genomic_DNA"/>
</dbReference>
<evidence type="ECO:0000313" key="1">
    <source>
        <dbReference type="EMBL" id="EAU29754.1"/>
    </source>
</evidence>
<dbReference type="Proteomes" id="UP000007963">
    <property type="component" value="Unassembled WGS sequence"/>
</dbReference>
<organism evidence="1 2">
    <name type="scientific">Aspergillus terreus (strain NIH 2624 / FGSC A1156)</name>
    <dbReference type="NCBI Taxonomy" id="341663"/>
    <lineage>
        <taxon>Eukaryota</taxon>
        <taxon>Fungi</taxon>
        <taxon>Dikarya</taxon>
        <taxon>Ascomycota</taxon>
        <taxon>Pezizomycotina</taxon>
        <taxon>Eurotiomycetes</taxon>
        <taxon>Eurotiomycetidae</taxon>
        <taxon>Eurotiales</taxon>
        <taxon>Aspergillaceae</taxon>
        <taxon>Aspergillus</taxon>
        <taxon>Aspergillus subgen. Circumdati</taxon>
    </lineage>
</organism>
<gene>
    <name evidence="1" type="ORF">ATEG_09563</name>
</gene>
<dbReference type="RefSeq" id="XP_001218185.1">
    <property type="nucleotide sequence ID" value="XM_001218184.1"/>
</dbReference>
<sequence length="163" mass="18603">MTSLTSMPEASTFEALIFVQGPTRQDRPSNAARRELDKVIRTTKAHFPGRHRETEPILDLDLGHELRDGEFREIRRVLDETGVKYELDEYIHTLYISAMTIPIHDSLDEFALSCWLRLKSETFTSEAKCLRAGVNSMRLDGNIKSEGTKPQARKVPRLSIGFL</sequence>
<dbReference type="GeneID" id="4354367"/>
<name>Q0C9S1_ASPTN</name>
<evidence type="ECO:0000313" key="2">
    <source>
        <dbReference type="Proteomes" id="UP000007963"/>
    </source>
</evidence>
<protein>
    <submittedName>
        <fullName evidence="1">Uncharacterized protein</fullName>
    </submittedName>
</protein>
<proteinExistence type="predicted"/>